<evidence type="ECO:0000313" key="11">
    <source>
        <dbReference type="Proteomes" id="UP000004870"/>
    </source>
</evidence>
<dbReference type="GO" id="GO:0009073">
    <property type="term" value="P:aromatic amino acid family biosynthetic process"/>
    <property type="evidence" value="ECO:0007669"/>
    <property type="project" value="UniProtKB-KW"/>
</dbReference>
<feature type="binding site" evidence="8">
    <location>
        <position position="391"/>
    </location>
    <ligand>
        <name>phosphoenolpyruvate</name>
        <dbReference type="ChEBI" id="CHEBI:58702"/>
    </ligand>
</feature>
<dbReference type="FunFam" id="3.65.10.10:FF:000005">
    <property type="entry name" value="3-phosphoshikimate 1-carboxyvinyltransferase"/>
    <property type="match status" value="1"/>
</dbReference>
<evidence type="ECO:0000256" key="3">
    <source>
        <dbReference type="ARBA" id="ARBA00022490"/>
    </source>
</evidence>
<proteinExistence type="inferred from homology"/>
<dbReference type="Proteomes" id="UP000004870">
    <property type="component" value="Unassembled WGS sequence"/>
</dbReference>
<feature type="binding site" evidence="8">
    <location>
        <position position="96"/>
    </location>
    <ligand>
        <name>phosphoenolpyruvate</name>
        <dbReference type="ChEBI" id="CHEBI:58702"/>
    </ligand>
</feature>
<comment type="subcellular location">
    <subcellularLocation>
        <location evidence="8">Cytoplasm</location>
    </subcellularLocation>
</comment>
<evidence type="ECO:0000256" key="6">
    <source>
        <dbReference type="ARBA" id="ARBA00023141"/>
    </source>
</evidence>
<dbReference type="GeneID" id="84788477"/>
<feature type="domain" description="Enolpyruvate transferase" evidence="9">
    <location>
        <begin position="10"/>
        <end position="423"/>
    </location>
</feature>
<dbReference type="PROSITE" id="PS00885">
    <property type="entry name" value="EPSP_SYNTHASE_2"/>
    <property type="match status" value="1"/>
</dbReference>
<keyword evidence="4 8" id="KW-0028">Amino-acid biosynthesis</keyword>
<dbReference type="AlphaFoldDB" id="C8NA73"/>
<dbReference type="InterPro" id="IPR006264">
    <property type="entry name" value="EPSP_synthase"/>
</dbReference>
<dbReference type="EMBL" id="ACKY01000069">
    <property type="protein sequence ID" value="EEV88510.1"/>
    <property type="molecule type" value="Genomic_DNA"/>
</dbReference>
<keyword evidence="6 8" id="KW-0057">Aromatic amino acid biosynthesis</keyword>
<feature type="binding site" evidence="8">
    <location>
        <position position="24"/>
    </location>
    <ligand>
        <name>3-phosphoshikimate</name>
        <dbReference type="ChEBI" id="CHEBI:145989"/>
    </ligand>
</feature>
<feature type="binding site" evidence="8">
    <location>
        <position position="28"/>
    </location>
    <ligand>
        <name>3-phosphoshikimate</name>
        <dbReference type="ChEBI" id="CHEBI:145989"/>
    </ligand>
</feature>
<feature type="binding site" evidence="8">
    <location>
        <position position="347"/>
    </location>
    <ligand>
        <name>phosphoenolpyruvate</name>
        <dbReference type="ChEBI" id="CHEBI:58702"/>
    </ligand>
</feature>
<evidence type="ECO:0000256" key="5">
    <source>
        <dbReference type="ARBA" id="ARBA00022679"/>
    </source>
</evidence>
<evidence type="ECO:0000256" key="2">
    <source>
        <dbReference type="ARBA" id="ARBA00009948"/>
    </source>
</evidence>
<dbReference type="OrthoDB" id="9809920at2"/>
<keyword evidence="11" id="KW-1185">Reference proteome</keyword>
<comment type="pathway">
    <text evidence="1 8">Metabolic intermediate biosynthesis; chorismate biosynthesis; chorismate from D-erythrose 4-phosphate and phosphoenolpyruvate: step 6/7.</text>
</comment>
<dbReference type="EC" id="2.5.1.19" evidence="8"/>
<comment type="caution">
    <text evidence="8">Lacks conserved residue(s) required for the propagation of feature annotation.</text>
</comment>
<evidence type="ECO:0000256" key="4">
    <source>
        <dbReference type="ARBA" id="ARBA00022605"/>
    </source>
</evidence>
<dbReference type="PIRSF" id="PIRSF000505">
    <property type="entry name" value="EPSPS"/>
    <property type="match status" value="1"/>
</dbReference>
<dbReference type="Gene3D" id="3.65.10.10">
    <property type="entry name" value="Enolpyruvate transferase domain"/>
    <property type="match status" value="2"/>
</dbReference>
<dbReference type="RefSeq" id="WP_004142728.1">
    <property type="nucleotide sequence ID" value="NZ_GG694028.1"/>
</dbReference>
<dbReference type="GO" id="GO:0005737">
    <property type="term" value="C:cytoplasm"/>
    <property type="evidence" value="ECO:0007669"/>
    <property type="project" value="UniProtKB-SubCell"/>
</dbReference>
<feature type="binding site" evidence="8">
    <location>
        <position position="170"/>
    </location>
    <ligand>
        <name>phosphoenolpyruvate</name>
        <dbReference type="ChEBI" id="CHEBI:58702"/>
    </ligand>
</feature>
<comment type="function">
    <text evidence="8">Catalyzes the transfer of the enolpyruvyl moiety of phosphoenolpyruvate (PEP) to the 5-hydroxyl of shikimate-3-phosphate (S3P) to produce enolpyruvyl shikimate-3-phosphate and inorganic phosphate.</text>
</comment>
<dbReference type="SUPFAM" id="SSF55205">
    <property type="entry name" value="EPT/RTPC-like"/>
    <property type="match status" value="1"/>
</dbReference>
<name>C8NA73_CARH6</name>
<evidence type="ECO:0000256" key="8">
    <source>
        <dbReference type="HAMAP-Rule" id="MF_00210"/>
    </source>
</evidence>
<dbReference type="GO" id="GO:0009423">
    <property type="term" value="P:chorismate biosynthetic process"/>
    <property type="evidence" value="ECO:0007669"/>
    <property type="project" value="UniProtKB-UniRule"/>
</dbReference>
<dbReference type="GO" id="GO:0003866">
    <property type="term" value="F:3-phosphoshikimate 1-carboxyvinyltransferase activity"/>
    <property type="evidence" value="ECO:0007669"/>
    <property type="project" value="UniProtKB-UniRule"/>
</dbReference>
<dbReference type="NCBIfam" id="TIGR01356">
    <property type="entry name" value="aroA"/>
    <property type="match status" value="1"/>
</dbReference>
<protein>
    <recommendedName>
        <fullName evidence="8">3-phosphoshikimate 1-carboxyvinyltransferase</fullName>
        <ecNumber evidence="8">2.5.1.19</ecNumber>
    </recommendedName>
    <alternativeName>
        <fullName evidence="8">5-enolpyruvylshikimate-3-phosphate synthase</fullName>
        <shortName evidence="8">EPSP synthase</shortName>
        <shortName evidence="8">EPSPS</shortName>
    </alternativeName>
</protein>
<keyword evidence="5 8" id="KW-0808">Transferase</keyword>
<dbReference type="STRING" id="2718.CHUV0807_1882"/>
<feature type="binding site" evidence="8">
    <location>
        <position position="343"/>
    </location>
    <ligand>
        <name>3-phosphoshikimate</name>
        <dbReference type="ChEBI" id="CHEBI:145989"/>
    </ligand>
</feature>
<comment type="catalytic activity">
    <reaction evidence="7">
        <text>3-phosphoshikimate + phosphoenolpyruvate = 5-O-(1-carboxyvinyl)-3-phosphoshikimate + phosphate</text>
        <dbReference type="Rhea" id="RHEA:21256"/>
        <dbReference type="ChEBI" id="CHEBI:43474"/>
        <dbReference type="ChEBI" id="CHEBI:57701"/>
        <dbReference type="ChEBI" id="CHEBI:58702"/>
        <dbReference type="ChEBI" id="CHEBI:145989"/>
        <dbReference type="EC" id="2.5.1.19"/>
    </reaction>
    <physiologicalReaction direction="left-to-right" evidence="7">
        <dbReference type="Rhea" id="RHEA:21257"/>
    </physiologicalReaction>
</comment>
<organism evidence="10 11">
    <name type="scientific">Cardiobacterium hominis (strain ATCC 15826 / DSM 8339 / NCTC 10426 / 6573)</name>
    <dbReference type="NCBI Taxonomy" id="638300"/>
    <lineage>
        <taxon>Bacteria</taxon>
        <taxon>Pseudomonadati</taxon>
        <taxon>Pseudomonadota</taxon>
        <taxon>Gammaproteobacteria</taxon>
        <taxon>Cardiobacteriales</taxon>
        <taxon>Cardiobacteriaceae</taxon>
        <taxon>Cardiobacterium</taxon>
    </lineage>
</organism>
<feature type="binding site" evidence="8">
    <location>
        <position position="316"/>
    </location>
    <ligand>
        <name>3-phosphoshikimate</name>
        <dbReference type="ChEBI" id="CHEBI:145989"/>
    </ligand>
</feature>
<dbReference type="InterPro" id="IPR023193">
    <property type="entry name" value="EPSP_synthase_CS"/>
</dbReference>
<feature type="binding site" evidence="8">
    <location>
        <position position="170"/>
    </location>
    <ligand>
        <name>3-phosphoshikimate</name>
        <dbReference type="ChEBI" id="CHEBI:145989"/>
    </ligand>
</feature>
<dbReference type="PANTHER" id="PTHR21090">
    <property type="entry name" value="AROM/DEHYDROQUINATE SYNTHASE"/>
    <property type="match status" value="1"/>
</dbReference>
<dbReference type="InterPro" id="IPR001986">
    <property type="entry name" value="Enolpyruvate_Tfrase_dom"/>
</dbReference>
<dbReference type="InterPro" id="IPR013792">
    <property type="entry name" value="RNA3'P_cycl/enolpyr_Trfase_a/b"/>
</dbReference>
<feature type="binding site" evidence="8">
    <location>
        <position position="168"/>
    </location>
    <ligand>
        <name>3-phosphoshikimate</name>
        <dbReference type="ChEBI" id="CHEBI:145989"/>
    </ligand>
</feature>
<dbReference type="PANTHER" id="PTHR21090:SF5">
    <property type="entry name" value="PENTAFUNCTIONAL AROM POLYPEPTIDE"/>
    <property type="match status" value="1"/>
</dbReference>
<accession>C8NA73</accession>
<evidence type="ECO:0000256" key="7">
    <source>
        <dbReference type="ARBA" id="ARBA00044633"/>
    </source>
</evidence>
<dbReference type="HOGENOM" id="CLU_024321_0_1_6"/>
<dbReference type="CDD" id="cd01556">
    <property type="entry name" value="EPSP_synthase"/>
    <property type="match status" value="1"/>
</dbReference>
<gene>
    <name evidence="8 10" type="primary">aroA</name>
    <name evidence="10" type="ORF">HMPREF0198_1401</name>
</gene>
<keyword evidence="3 8" id="KW-0963">Cytoplasm</keyword>
<feature type="binding site" evidence="8">
    <location>
        <position position="23"/>
    </location>
    <ligand>
        <name>phosphoenolpyruvate</name>
        <dbReference type="ChEBI" id="CHEBI:58702"/>
    </ligand>
</feature>
<comment type="caution">
    <text evidence="10">The sequence shown here is derived from an EMBL/GenBank/DDBJ whole genome shotgun (WGS) entry which is preliminary data.</text>
</comment>
<feature type="binding site" evidence="8">
    <location>
        <position position="124"/>
    </location>
    <ligand>
        <name>phosphoenolpyruvate</name>
        <dbReference type="ChEBI" id="CHEBI:58702"/>
    </ligand>
</feature>
<sequence>MRLDWQCAPVDAVRGTVRVPGDKSISHRAIMLGALAEGTTEVSGFLEGEDCLATMRAFQAMGVEIVHHGAGRVTIHGAGLHGLRAPAAPLDVGNSGTSMRLLAGVLAGQPFDAVLVGDASLMKRPMRRVTEPLALMGAEIVTSDVGTAPLVIHGRPLHGMDYTLPVASAQLKSALLLAGLFAEGTTRITETGVSRDHSERMLRGFGVSVEKDGATLAIRGGQRLSACEVVVPGDVSSAAFFIVAALIAREGALLLENVGMNPTRAAVVEILRAMGGDIEILHAREAGGEPVADLRVRPSQLHGIAIDEALVPIAIDEFPILFIAAACAEGETRATALHELRVKESDRLATMEAGLRALGVDCVAGADSMTIRGKAGTAFTGGTVESHGDHRIAMSFATAALRAAAPIVVRDCANVATSFPSFQALAQGVGMVVGDA</sequence>
<dbReference type="GO" id="GO:0008652">
    <property type="term" value="P:amino acid biosynthetic process"/>
    <property type="evidence" value="ECO:0007669"/>
    <property type="project" value="UniProtKB-KW"/>
</dbReference>
<feature type="binding site" evidence="8">
    <location>
        <position position="23"/>
    </location>
    <ligand>
        <name>3-phosphoshikimate</name>
        <dbReference type="ChEBI" id="CHEBI:145989"/>
    </ligand>
</feature>
<dbReference type="PROSITE" id="PS00104">
    <property type="entry name" value="EPSP_SYNTHASE_1"/>
    <property type="match status" value="1"/>
</dbReference>
<dbReference type="HAMAP" id="MF_00210">
    <property type="entry name" value="EPSP_synth"/>
    <property type="match status" value="1"/>
</dbReference>
<evidence type="ECO:0000259" key="9">
    <source>
        <dbReference type="Pfam" id="PF00275"/>
    </source>
</evidence>
<reference evidence="10 11" key="1">
    <citation type="submission" date="2009-08" db="EMBL/GenBank/DDBJ databases">
        <authorList>
            <person name="Qin X."/>
            <person name="Bachman B."/>
            <person name="Battles P."/>
            <person name="Bell A."/>
            <person name="Bess C."/>
            <person name="Bickham C."/>
            <person name="Chaboub L."/>
            <person name="Chen D."/>
            <person name="Coyle M."/>
            <person name="Deiros D.R."/>
            <person name="Dinh H."/>
            <person name="Forbes L."/>
            <person name="Fowler G."/>
            <person name="Francisco L."/>
            <person name="Fu Q."/>
            <person name="Gubbala S."/>
            <person name="Hale W."/>
            <person name="Han Y."/>
            <person name="Hemphill L."/>
            <person name="Highlander S.K."/>
            <person name="Hirani K."/>
            <person name="Hogues M."/>
            <person name="Jackson L."/>
            <person name="Jakkamsetti A."/>
            <person name="Javaid M."/>
            <person name="Jiang H."/>
            <person name="Korchina V."/>
            <person name="Kovar C."/>
            <person name="Lara F."/>
            <person name="Lee S."/>
            <person name="Mata R."/>
            <person name="Mathew T."/>
            <person name="Moen C."/>
            <person name="Morales K."/>
            <person name="Munidasa M."/>
            <person name="Nazareth L."/>
            <person name="Ngo R."/>
            <person name="Nguyen L."/>
            <person name="Okwuonu G."/>
            <person name="Ongeri F."/>
            <person name="Patil S."/>
            <person name="Petrosino J."/>
            <person name="Pham C."/>
            <person name="Pham P."/>
            <person name="Pu L.-L."/>
            <person name="Puazo M."/>
            <person name="Raj R."/>
            <person name="Reid J."/>
            <person name="Rouhana J."/>
            <person name="Saada N."/>
            <person name="Shang Y."/>
            <person name="Simmons D."/>
            <person name="Thornton R."/>
            <person name="Warren J."/>
            <person name="Weissenberger G."/>
            <person name="Zhang J."/>
            <person name="Zhang L."/>
            <person name="Zhou C."/>
            <person name="Zhu D."/>
            <person name="Muzny D."/>
            <person name="Worley K."/>
            <person name="Gibbs R."/>
        </authorList>
    </citation>
    <scope>NUCLEOTIDE SEQUENCE [LARGE SCALE GENOMIC DNA]</scope>
    <source>
        <strain evidence="11">ATCC 15826 / DSM 8339 / NCTC 10426 / 6573</strain>
    </source>
</reference>
<feature type="active site" description="Proton acceptor" evidence="8">
    <location>
        <position position="316"/>
    </location>
</feature>
<evidence type="ECO:0000256" key="1">
    <source>
        <dbReference type="ARBA" id="ARBA00004811"/>
    </source>
</evidence>
<comment type="similarity">
    <text evidence="2 8">Belongs to the EPSP synthase family.</text>
</comment>
<dbReference type="UniPathway" id="UPA00053">
    <property type="reaction ID" value="UER00089"/>
</dbReference>
<dbReference type="Pfam" id="PF00275">
    <property type="entry name" value="EPSP_synthase"/>
    <property type="match status" value="1"/>
</dbReference>
<evidence type="ECO:0000313" key="10">
    <source>
        <dbReference type="EMBL" id="EEV88510.1"/>
    </source>
</evidence>
<comment type="subunit">
    <text evidence="8">Monomer.</text>
</comment>
<dbReference type="InterPro" id="IPR036968">
    <property type="entry name" value="Enolpyruvate_Tfrase_sf"/>
</dbReference>